<keyword evidence="5" id="KW-1185">Reference proteome</keyword>
<evidence type="ECO:0000256" key="1">
    <source>
        <dbReference type="ARBA" id="ARBA00008315"/>
    </source>
</evidence>
<dbReference type="KEGG" id="cmk:103188198"/>
<dbReference type="Proteomes" id="UP000314986">
    <property type="component" value="Unassembled WGS sequence"/>
</dbReference>
<proteinExistence type="inferred from homology"/>
<keyword evidence="2" id="KW-0175">Coiled coil</keyword>
<reference evidence="4" key="5">
    <citation type="submission" date="2025-09" db="UniProtKB">
        <authorList>
            <consortium name="Ensembl"/>
        </authorList>
    </citation>
    <scope>IDENTIFICATION</scope>
</reference>
<reference evidence="5" key="2">
    <citation type="journal article" date="2007" name="PLoS Biol.">
        <title>Survey sequencing and comparative analysis of the elephant shark (Callorhinchus milii) genome.</title>
        <authorList>
            <person name="Venkatesh B."/>
            <person name="Kirkness E.F."/>
            <person name="Loh Y.H."/>
            <person name="Halpern A.L."/>
            <person name="Lee A.P."/>
            <person name="Johnson J."/>
            <person name="Dandona N."/>
            <person name="Viswanathan L.D."/>
            <person name="Tay A."/>
            <person name="Venter J.C."/>
            <person name="Strausberg R.L."/>
            <person name="Brenner S."/>
        </authorList>
    </citation>
    <scope>NUCLEOTIDE SEQUENCE [LARGE SCALE GENOMIC DNA]</scope>
</reference>
<dbReference type="InterPro" id="IPR038792">
    <property type="entry name" value="CFAP97D1/2"/>
</dbReference>
<evidence type="ECO:0000256" key="2">
    <source>
        <dbReference type="SAM" id="Coils"/>
    </source>
</evidence>
<dbReference type="InterPro" id="IPR029488">
    <property type="entry name" value="Hmw/CFAP97"/>
</dbReference>
<evidence type="ECO:0000313" key="5">
    <source>
        <dbReference type="Proteomes" id="UP000314986"/>
    </source>
</evidence>
<accession>A0A4W3H555</accession>
<dbReference type="Pfam" id="PF13879">
    <property type="entry name" value="Hmw_CFAP97"/>
    <property type="match status" value="1"/>
</dbReference>
<name>A0A4W3H555_CALMI</name>
<gene>
    <name evidence="4" type="primary">LOC103188198</name>
</gene>
<feature type="coiled-coil region" evidence="2">
    <location>
        <begin position="61"/>
        <end position="88"/>
    </location>
</feature>
<evidence type="ECO:0000313" key="4">
    <source>
        <dbReference type="Ensembl" id="ENSCMIP00000010485.1"/>
    </source>
</evidence>
<dbReference type="OMA" id="MHKSYQP"/>
<sequence length="207" mass="23989">MLISLRHGQGNMHRSYQPAVPTCNRYLQQRWDQADYQQHKSKVQKATPTVDTTGPQMPAHLQVKLKKLQLEEERLAQITRDNQILSSKLADIVNSKGTVQNWNSYSCKSLNVEKRQREQARISQENQATLQRIVACESEYSQARLRGEWERVQRLRSDIGRYPRRPQAQQESKKKKICMGEEERTVSGESSGSEQEEKNTEDSSTEE</sequence>
<reference evidence="5" key="3">
    <citation type="journal article" date="2014" name="Nature">
        <title>Elephant shark genome provides unique insights into gnathostome evolution.</title>
        <authorList>
            <consortium name="International Elephant Shark Genome Sequencing Consortium"/>
            <person name="Venkatesh B."/>
            <person name="Lee A.P."/>
            <person name="Ravi V."/>
            <person name="Maurya A.K."/>
            <person name="Lian M.M."/>
            <person name="Swann J.B."/>
            <person name="Ohta Y."/>
            <person name="Flajnik M.F."/>
            <person name="Sutoh Y."/>
            <person name="Kasahara M."/>
            <person name="Hoon S."/>
            <person name="Gangu V."/>
            <person name="Roy S.W."/>
            <person name="Irimia M."/>
            <person name="Korzh V."/>
            <person name="Kondrychyn I."/>
            <person name="Lim Z.W."/>
            <person name="Tay B.H."/>
            <person name="Tohari S."/>
            <person name="Kong K.W."/>
            <person name="Ho S."/>
            <person name="Lorente-Galdos B."/>
            <person name="Quilez J."/>
            <person name="Marques-Bonet T."/>
            <person name="Raney B.J."/>
            <person name="Ingham P.W."/>
            <person name="Tay A."/>
            <person name="Hillier L.W."/>
            <person name="Minx P."/>
            <person name="Boehm T."/>
            <person name="Wilson R.K."/>
            <person name="Brenner S."/>
            <person name="Warren W.C."/>
        </authorList>
    </citation>
    <scope>NUCLEOTIDE SEQUENCE [LARGE SCALE GENOMIC DNA]</scope>
</reference>
<dbReference type="Ensembl" id="ENSCMIT00000010757.1">
    <property type="protein sequence ID" value="ENSCMIP00000010485.1"/>
    <property type="gene ID" value="ENSCMIG00000005528.1"/>
</dbReference>
<reference evidence="4" key="4">
    <citation type="submission" date="2025-08" db="UniProtKB">
        <authorList>
            <consortium name="Ensembl"/>
        </authorList>
    </citation>
    <scope>IDENTIFICATION</scope>
</reference>
<dbReference type="RefSeq" id="XP_007906283.1">
    <property type="nucleotide sequence ID" value="XM_007908092.2"/>
</dbReference>
<dbReference type="STRING" id="7868.ENSCMIP00000010485"/>
<comment type="similarity">
    <text evidence="1">Belongs to the CFAP97 family.</text>
</comment>
<evidence type="ECO:0000256" key="3">
    <source>
        <dbReference type="SAM" id="MobiDB-lite"/>
    </source>
</evidence>
<dbReference type="GeneTree" id="ENSGT00940000164099"/>
<feature type="region of interest" description="Disordered" evidence="3">
    <location>
        <begin position="157"/>
        <end position="207"/>
    </location>
</feature>
<dbReference type="GeneID" id="103188198"/>
<dbReference type="PANTHER" id="PTHR33768:SF6">
    <property type="entry name" value="SI:CH211-284K5.2"/>
    <property type="match status" value="1"/>
</dbReference>
<reference evidence="5" key="1">
    <citation type="journal article" date="2006" name="Science">
        <title>Ancient noncoding elements conserved in the human genome.</title>
        <authorList>
            <person name="Venkatesh B."/>
            <person name="Kirkness E.F."/>
            <person name="Loh Y.H."/>
            <person name="Halpern A.L."/>
            <person name="Lee A.P."/>
            <person name="Johnson J."/>
            <person name="Dandona N."/>
            <person name="Viswanathan L.D."/>
            <person name="Tay A."/>
            <person name="Venter J.C."/>
            <person name="Strausberg R.L."/>
            <person name="Brenner S."/>
        </authorList>
    </citation>
    <scope>NUCLEOTIDE SEQUENCE [LARGE SCALE GENOMIC DNA]</scope>
</reference>
<organism evidence="4 5">
    <name type="scientific">Callorhinchus milii</name>
    <name type="common">Ghost shark</name>
    <dbReference type="NCBI Taxonomy" id="7868"/>
    <lineage>
        <taxon>Eukaryota</taxon>
        <taxon>Metazoa</taxon>
        <taxon>Chordata</taxon>
        <taxon>Craniata</taxon>
        <taxon>Vertebrata</taxon>
        <taxon>Chondrichthyes</taxon>
        <taxon>Holocephali</taxon>
        <taxon>Chimaeriformes</taxon>
        <taxon>Callorhinchidae</taxon>
        <taxon>Callorhinchus</taxon>
    </lineage>
</organism>
<dbReference type="PANTHER" id="PTHR33768">
    <property type="entry name" value="MIP11318P"/>
    <property type="match status" value="1"/>
</dbReference>
<dbReference type="OrthoDB" id="2163395at2759"/>
<dbReference type="AlphaFoldDB" id="A0A4W3H555"/>
<protein>
    <submittedName>
        <fullName evidence="4">Uncharacterized protein</fullName>
    </submittedName>
</protein>
<dbReference type="InParanoid" id="A0A4W3H555"/>